<dbReference type="Pfam" id="PF12724">
    <property type="entry name" value="Flavodoxin_5"/>
    <property type="match status" value="1"/>
</dbReference>
<dbReference type="InterPro" id="IPR026816">
    <property type="entry name" value="Flavodoxin_dom"/>
</dbReference>
<gene>
    <name evidence="2" type="ORF">DES36_11526</name>
</gene>
<dbReference type="InterPro" id="IPR052200">
    <property type="entry name" value="Protoporphyrinogen_IX_DH"/>
</dbReference>
<dbReference type="InterPro" id="IPR008254">
    <property type="entry name" value="Flavodoxin/NO_synth"/>
</dbReference>
<dbReference type="AlphaFoldDB" id="A0A366I3L5"/>
<dbReference type="Proteomes" id="UP000253490">
    <property type="component" value="Unassembled WGS sequence"/>
</dbReference>
<dbReference type="GO" id="GO:0070819">
    <property type="term" value="F:menaquinone-dependent protoporphyrinogen oxidase activity"/>
    <property type="evidence" value="ECO:0007669"/>
    <property type="project" value="TreeGrafter"/>
</dbReference>
<evidence type="ECO:0000313" key="2">
    <source>
        <dbReference type="EMBL" id="RBP61028.1"/>
    </source>
</evidence>
<protein>
    <submittedName>
        <fullName evidence="2">Menaquinone-dependent protoporphyrinogen IX oxidase</fullName>
    </submittedName>
</protein>
<sequence>MSKTVVIYKSKTGFAKKYAQWISEELHCDLMENNGLKLSDIQSYDVIIYGGGLYAIGINGLKLIKNNYEALKDKKVIVFATGATPPREEDVNKVWEANFSEEQRNTITRFYLRGGFNFSELKKGDKLLISMLKKKLQNDKNPTEDGVGMLAAIDKPVDFTDKKNIYELVNYVKESCYE</sequence>
<evidence type="ECO:0000259" key="1">
    <source>
        <dbReference type="PROSITE" id="PS50902"/>
    </source>
</evidence>
<organism evidence="2 3">
    <name type="scientific">Alkalibaculum bacchi</name>
    <dbReference type="NCBI Taxonomy" id="645887"/>
    <lineage>
        <taxon>Bacteria</taxon>
        <taxon>Bacillati</taxon>
        <taxon>Bacillota</taxon>
        <taxon>Clostridia</taxon>
        <taxon>Eubacteriales</taxon>
        <taxon>Eubacteriaceae</taxon>
        <taxon>Alkalibaculum</taxon>
    </lineage>
</organism>
<name>A0A366I3L5_9FIRM</name>
<dbReference type="InterPro" id="IPR029039">
    <property type="entry name" value="Flavoprotein-like_sf"/>
</dbReference>
<dbReference type="OrthoDB" id="2146857at2"/>
<dbReference type="SUPFAM" id="SSF52218">
    <property type="entry name" value="Flavoproteins"/>
    <property type="match status" value="1"/>
</dbReference>
<accession>A0A366I3L5</accession>
<dbReference type="GO" id="GO:0010181">
    <property type="term" value="F:FMN binding"/>
    <property type="evidence" value="ECO:0007669"/>
    <property type="project" value="InterPro"/>
</dbReference>
<dbReference type="RefSeq" id="WP_113921244.1">
    <property type="nucleotide sequence ID" value="NZ_QNRX01000015.1"/>
</dbReference>
<dbReference type="GO" id="GO:0006783">
    <property type="term" value="P:heme biosynthetic process"/>
    <property type="evidence" value="ECO:0007669"/>
    <property type="project" value="TreeGrafter"/>
</dbReference>
<dbReference type="PROSITE" id="PS50902">
    <property type="entry name" value="FLAVODOXIN_LIKE"/>
    <property type="match status" value="1"/>
</dbReference>
<dbReference type="PANTHER" id="PTHR38030">
    <property type="entry name" value="PROTOPORPHYRINOGEN IX DEHYDROGENASE [MENAQUINONE]"/>
    <property type="match status" value="1"/>
</dbReference>
<dbReference type="GO" id="GO:0016651">
    <property type="term" value="F:oxidoreductase activity, acting on NAD(P)H"/>
    <property type="evidence" value="ECO:0007669"/>
    <property type="project" value="UniProtKB-ARBA"/>
</dbReference>
<dbReference type="Gene3D" id="3.40.50.360">
    <property type="match status" value="1"/>
</dbReference>
<keyword evidence="3" id="KW-1185">Reference proteome</keyword>
<comment type="caution">
    <text evidence="2">The sequence shown here is derived from an EMBL/GenBank/DDBJ whole genome shotgun (WGS) entry which is preliminary data.</text>
</comment>
<dbReference type="EMBL" id="QNRX01000015">
    <property type="protein sequence ID" value="RBP61028.1"/>
    <property type="molecule type" value="Genomic_DNA"/>
</dbReference>
<reference evidence="2 3" key="1">
    <citation type="submission" date="2018-06" db="EMBL/GenBank/DDBJ databases">
        <title>Genomic Encyclopedia of Type Strains, Phase IV (KMG-IV): sequencing the most valuable type-strain genomes for metagenomic binning, comparative biology and taxonomic classification.</title>
        <authorList>
            <person name="Goeker M."/>
        </authorList>
    </citation>
    <scope>NUCLEOTIDE SEQUENCE [LARGE SCALE GENOMIC DNA]</scope>
    <source>
        <strain evidence="2 3">DSM 22112</strain>
    </source>
</reference>
<evidence type="ECO:0000313" key="3">
    <source>
        <dbReference type="Proteomes" id="UP000253490"/>
    </source>
</evidence>
<dbReference type="PANTHER" id="PTHR38030:SF2">
    <property type="entry name" value="PROTOPORPHYRINOGEN IX DEHYDROGENASE [QUINONE]"/>
    <property type="match status" value="1"/>
</dbReference>
<proteinExistence type="predicted"/>
<feature type="domain" description="Flavodoxin-like" evidence="1">
    <location>
        <begin position="4"/>
        <end position="151"/>
    </location>
</feature>